<evidence type="ECO:0000259" key="9">
    <source>
        <dbReference type="Pfam" id="PF16178"/>
    </source>
</evidence>
<name>A0AAV2ZIY3_9STRA</name>
<dbReference type="GO" id="GO:0005886">
    <property type="term" value="C:plasma membrane"/>
    <property type="evidence" value="ECO:0007669"/>
    <property type="project" value="UniProtKB-SubCell"/>
</dbReference>
<evidence type="ECO:0000256" key="2">
    <source>
        <dbReference type="ARBA" id="ARBA00022475"/>
    </source>
</evidence>
<evidence type="ECO:0000256" key="5">
    <source>
        <dbReference type="ARBA" id="ARBA00023136"/>
    </source>
</evidence>
<proteinExistence type="predicted"/>
<dbReference type="GO" id="GO:0005254">
    <property type="term" value="F:chloride channel activity"/>
    <property type="evidence" value="ECO:0007669"/>
    <property type="project" value="TreeGrafter"/>
</dbReference>
<dbReference type="Pfam" id="PF16178">
    <property type="entry name" value="Anoct_dimer"/>
    <property type="match status" value="1"/>
</dbReference>
<evidence type="ECO:0000256" key="1">
    <source>
        <dbReference type="ARBA" id="ARBA00004651"/>
    </source>
</evidence>
<dbReference type="Pfam" id="PF04547">
    <property type="entry name" value="Anoctamin"/>
    <property type="match status" value="1"/>
</dbReference>
<organism evidence="10 11">
    <name type="scientific">Lagenidium giganteum</name>
    <dbReference type="NCBI Taxonomy" id="4803"/>
    <lineage>
        <taxon>Eukaryota</taxon>
        <taxon>Sar</taxon>
        <taxon>Stramenopiles</taxon>
        <taxon>Oomycota</taxon>
        <taxon>Peronosporomycetes</taxon>
        <taxon>Pythiales</taxon>
        <taxon>Pythiaceae</taxon>
    </lineage>
</organism>
<feature type="transmembrane region" description="Helical" evidence="7">
    <location>
        <begin position="623"/>
        <end position="647"/>
    </location>
</feature>
<dbReference type="AlphaFoldDB" id="A0AAV2ZIY3"/>
<feature type="transmembrane region" description="Helical" evidence="7">
    <location>
        <begin position="416"/>
        <end position="439"/>
    </location>
</feature>
<feature type="transmembrane region" description="Helical" evidence="7">
    <location>
        <begin position="372"/>
        <end position="396"/>
    </location>
</feature>
<reference evidence="10" key="1">
    <citation type="submission" date="2022-11" db="EMBL/GenBank/DDBJ databases">
        <authorList>
            <person name="Morgan W.R."/>
            <person name="Tartar A."/>
        </authorList>
    </citation>
    <scope>NUCLEOTIDE SEQUENCE</scope>
    <source>
        <strain evidence="10">ARSEF 373</strain>
    </source>
</reference>
<dbReference type="InterPro" id="IPR007632">
    <property type="entry name" value="Anoctamin"/>
</dbReference>
<dbReference type="InterPro" id="IPR032394">
    <property type="entry name" value="Anoct_dimer"/>
</dbReference>
<protein>
    <recommendedName>
        <fullName evidence="12">Anoctamin</fullName>
    </recommendedName>
</protein>
<keyword evidence="3 7" id="KW-0812">Transmembrane</keyword>
<reference evidence="10" key="2">
    <citation type="journal article" date="2023" name="Microbiol Resour">
        <title>Decontamination and Annotation of the Draft Genome Sequence of the Oomycete Lagenidium giganteum ARSEF 373.</title>
        <authorList>
            <person name="Morgan W.R."/>
            <person name="Tartar A."/>
        </authorList>
    </citation>
    <scope>NUCLEOTIDE SEQUENCE</scope>
    <source>
        <strain evidence="10">ARSEF 373</strain>
    </source>
</reference>
<keyword evidence="11" id="KW-1185">Reference proteome</keyword>
<dbReference type="Proteomes" id="UP001146120">
    <property type="component" value="Unassembled WGS sequence"/>
</dbReference>
<evidence type="ECO:0000256" key="4">
    <source>
        <dbReference type="ARBA" id="ARBA00022989"/>
    </source>
</evidence>
<comment type="subcellular location">
    <subcellularLocation>
        <location evidence="1">Cell membrane</location>
        <topology evidence="1">Multi-pass membrane protein</topology>
    </subcellularLocation>
</comment>
<evidence type="ECO:0000259" key="8">
    <source>
        <dbReference type="Pfam" id="PF04547"/>
    </source>
</evidence>
<dbReference type="InterPro" id="IPR049452">
    <property type="entry name" value="Anoctamin_TM"/>
</dbReference>
<evidence type="ECO:0000256" key="6">
    <source>
        <dbReference type="ARBA" id="ARBA00023180"/>
    </source>
</evidence>
<keyword evidence="6" id="KW-0325">Glycoprotein</keyword>
<accession>A0AAV2ZIY3</accession>
<evidence type="ECO:0000256" key="7">
    <source>
        <dbReference type="SAM" id="Phobius"/>
    </source>
</evidence>
<sequence>MSSYTSGEAQPLLQPLLQHKIDMNNTADKARWDFVMIFPAPENEPIAQDMSKQSESGSFKQHESFAEIVLRLHSAGLETKLFSSVSADAKNNERVTFCKIRASNERLKIEAERMKLRVLLNADELRAAAIEGVDGGSPFPIPDRRDIIGYGPYEHIYAPYMRNEELQKFFVNKKLPAGEVFDSTTRLMIIHNIITCRNHGARCDLEKLMCDGHIVDCFPLHEERPRQRLKENWLVWGTSALSQPFDEIRDYFGVKVALYFLYLGHYTRWLAYAAVIGLIPGVLNFAFRGAEKREIFPFLSPIFGAFMTIWATTYLEQWKRWTARASFEWGTFDYQEEEHVRPEFKEDVKMVSPYDGTKGYLYQDPTKKLKRLAISWCVILFLICIVFGLVLGIFVLRYDLTKGPNSMHFVILGHPVGPMVAAFANVVQITIMTKIYNIVSIKLNDQENHRTQTEYENHFIIKTVIFQFVNNYAGLFYVAFIKSDLEGCDGSCMHELEYLLAFVYCSRLIVGNFTEVLIPRFWAVYGRYQLFGFAGLFREEEDQPTRSRAEEDLFLADYGWRGTFDDYTEMVLQFGFTTMFVVSFPFAPLLSLINNYFEIRLDAFRLLKETRRPRPQNVCNMGYWYQVLQAMSAISVCTNGGVIIFTGDYFNTSQPQIRVWYFTIFVSVMFFFKYVLEVCIDDVPADVRAQLKRQDVLISKCLYRVQDDDNKDEAVKKRRSLNAEYIKQLLHVAAHE</sequence>
<evidence type="ECO:0008006" key="12">
    <source>
        <dbReference type="Google" id="ProtNLM"/>
    </source>
</evidence>
<feature type="transmembrane region" description="Helical" evidence="7">
    <location>
        <begin position="571"/>
        <end position="593"/>
    </location>
</feature>
<feature type="transmembrane region" description="Helical" evidence="7">
    <location>
        <begin position="459"/>
        <end position="478"/>
    </location>
</feature>
<dbReference type="PANTHER" id="PTHR12308:SF73">
    <property type="entry name" value="ANOCTAMIN"/>
    <property type="match status" value="1"/>
</dbReference>
<gene>
    <name evidence="10" type="ORF">N0F65_009357</name>
</gene>
<evidence type="ECO:0000313" key="10">
    <source>
        <dbReference type="EMBL" id="DBA04010.1"/>
    </source>
</evidence>
<evidence type="ECO:0000256" key="3">
    <source>
        <dbReference type="ARBA" id="ARBA00022692"/>
    </source>
</evidence>
<feature type="transmembrane region" description="Helical" evidence="7">
    <location>
        <begin position="269"/>
        <end position="289"/>
    </location>
</feature>
<dbReference type="GO" id="GO:0046983">
    <property type="term" value="F:protein dimerization activity"/>
    <property type="evidence" value="ECO:0007669"/>
    <property type="project" value="InterPro"/>
</dbReference>
<feature type="domain" description="Anoctamin transmembrane" evidence="8">
    <location>
        <begin position="248"/>
        <end position="694"/>
    </location>
</feature>
<dbReference type="EMBL" id="DAKRPA010000012">
    <property type="protein sequence ID" value="DBA04010.1"/>
    <property type="molecule type" value="Genomic_DNA"/>
</dbReference>
<feature type="domain" description="Anoctamin dimerisation" evidence="9">
    <location>
        <begin position="31"/>
        <end position="244"/>
    </location>
</feature>
<comment type="caution">
    <text evidence="10">The sequence shown here is derived from an EMBL/GenBank/DDBJ whole genome shotgun (WGS) entry which is preliminary data.</text>
</comment>
<keyword evidence="5 7" id="KW-0472">Membrane</keyword>
<feature type="transmembrane region" description="Helical" evidence="7">
    <location>
        <begin position="659"/>
        <end position="676"/>
    </location>
</feature>
<evidence type="ECO:0000313" key="11">
    <source>
        <dbReference type="Proteomes" id="UP001146120"/>
    </source>
</evidence>
<keyword evidence="4 7" id="KW-1133">Transmembrane helix</keyword>
<keyword evidence="2" id="KW-1003">Cell membrane</keyword>
<dbReference type="PANTHER" id="PTHR12308">
    <property type="entry name" value="ANOCTAMIN"/>
    <property type="match status" value="1"/>
</dbReference>
<feature type="transmembrane region" description="Helical" evidence="7">
    <location>
        <begin position="295"/>
        <end position="315"/>
    </location>
</feature>